<gene>
    <name evidence="2" type="ORF">EGW08_010426</name>
</gene>
<name>A0A3S0ZNC8_ELYCH</name>
<evidence type="ECO:0000256" key="1">
    <source>
        <dbReference type="SAM" id="SignalP"/>
    </source>
</evidence>
<keyword evidence="1" id="KW-0732">Signal</keyword>
<evidence type="ECO:0000313" key="2">
    <source>
        <dbReference type="EMBL" id="RUS81834.1"/>
    </source>
</evidence>
<feature type="non-terminal residue" evidence="2">
    <location>
        <position position="263"/>
    </location>
</feature>
<accession>A0A3S0ZNC8</accession>
<protein>
    <submittedName>
        <fullName evidence="2">Uncharacterized protein</fullName>
    </submittedName>
</protein>
<organism evidence="2 3">
    <name type="scientific">Elysia chlorotica</name>
    <name type="common">Eastern emerald elysia</name>
    <name type="synonym">Sea slug</name>
    <dbReference type="NCBI Taxonomy" id="188477"/>
    <lineage>
        <taxon>Eukaryota</taxon>
        <taxon>Metazoa</taxon>
        <taxon>Spiralia</taxon>
        <taxon>Lophotrochozoa</taxon>
        <taxon>Mollusca</taxon>
        <taxon>Gastropoda</taxon>
        <taxon>Heterobranchia</taxon>
        <taxon>Euthyneura</taxon>
        <taxon>Panpulmonata</taxon>
        <taxon>Sacoglossa</taxon>
        <taxon>Placobranchoidea</taxon>
        <taxon>Plakobranchidae</taxon>
        <taxon>Elysia</taxon>
    </lineage>
</organism>
<comment type="caution">
    <text evidence="2">The sequence shown here is derived from an EMBL/GenBank/DDBJ whole genome shotgun (WGS) entry which is preliminary data.</text>
</comment>
<feature type="signal peptide" evidence="1">
    <location>
        <begin position="1"/>
        <end position="22"/>
    </location>
</feature>
<keyword evidence="3" id="KW-1185">Reference proteome</keyword>
<dbReference type="Proteomes" id="UP000271974">
    <property type="component" value="Unassembled WGS sequence"/>
</dbReference>
<dbReference type="OrthoDB" id="10469534at2759"/>
<feature type="chain" id="PRO_5018574351" evidence="1">
    <location>
        <begin position="23"/>
        <end position="263"/>
    </location>
</feature>
<dbReference type="EMBL" id="RQTK01000319">
    <property type="protein sequence ID" value="RUS81834.1"/>
    <property type="molecule type" value="Genomic_DNA"/>
</dbReference>
<sequence length="263" mass="28155">MVQQWNKAGLQVLLIYLCNVWGFVGGATLPGNTDVFIEGPDIAPDGNSFSLSCSCMDFLRSIYQIDPNFADSITVEFFSNGNSVSSTTFNPGGLSCATQLVFGIGGTQDQAINTNFTCKATATVSPAGQTPTPTVSTSNDFYLGFTIERNPLVVKEGETEELKVISNVPILCKNTPDCCVTLNLKIPGNKNNIAAISTCNYDMCTSNWMPGPRQATLTIPLVANKDPADDVDKDMTVEFDPLRPAGGGAVHQILDNLKIPKVD</sequence>
<reference evidence="2 3" key="1">
    <citation type="submission" date="2019-01" db="EMBL/GenBank/DDBJ databases">
        <title>A draft genome assembly of the solar-powered sea slug Elysia chlorotica.</title>
        <authorList>
            <person name="Cai H."/>
            <person name="Li Q."/>
            <person name="Fang X."/>
            <person name="Li J."/>
            <person name="Curtis N.E."/>
            <person name="Altenburger A."/>
            <person name="Shibata T."/>
            <person name="Feng M."/>
            <person name="Maeda T."/>
            <person name="Schwartz J.A."/>
            <person name="Shigenobu S."/>
            <person name="Lundholm N."/>
            <person name="Nishiyama T."/>
            <person name="Yang H."/>
            <person name="Hasebe M."/>
            <person name="Li S."/>
            <person name="Pierce S.K."/>
            <person name="Wang J."/>
        </authorList>
    </citation>
    <scope>NUCLEOTIDE SEQUENCE [LARGE SCALE GENOMIC DNA]</scope>
    <source>
        <strain evidence="2">EC2010</strain>
        <tissue evidence="2">Whole organism of an adult</tissue>
    </source>
</reference>
<proteinExistence type="predicted"/>
<dbReference type="AlphaFoldDB" id="A0A3S0ZNC8"/>
<evidence type="ECO:0000313" key="3">
    <source>
        <dbReference type="Proteomes" id="UP000271974"/>
    </source>
</evidence>